<feature type="region of interest" description="Disordered" evidence="1">
    <location>
        <begin position="73"/>
        <end position="106"/>
    </location>
</feature>
<protein>
    <submittedName>
        <fullName evidence="2">Uncharacterized protein</fullName>
    </submittedName>
</protein>
<evidence type="ECO:0000313" key="2">
    <source>
        <dbReference type="EMBL" id="EIK63945.1"/>
    </source>
</evidence>
<feature type="region of interest" description="Disordered" evidence="1">
    <location>
        <begin position="29"/>
        <end position="51"/>
    </location>
</feature>
<feature type="region of interest" description="Disordered" evidence="1">
    <location>
        <begin position="1"/>
        <end position="20"/>
    </location>
</feature>
<sequence>MACHQGDPRGRTRARPGHRHHQLAAALPQVTPEPARSHALRGNAAPDAPRPGFTPCATVTQSVTGCITTQSVGTINGERSRPSPLPNANKTRPLIPPVCRRSTPSNPRACSFPRSAWECRPGRSASRFYALCNGDAERHGMHYHAERGNDQWRAIKAIPVAEREQDLATDTTSLLPLYPK</sequence>
<comment type="caution">
    <text evidence="2">The sequence shown here is derived from an EMBL/GenBank/DDBJ whole genome shotgun (WGS) entry which is preliminary data.</text>
</comment>
<name>I4KGV5_9PSED</name>
<feature type="compositionally biased region" description="Basic and acidic residues" evidence="1">
    <location>
        <begin position="1"/>
        <end position="10"/>
    </location>
</feature>
<evidence type="ECO:0000256" key="1">
    <source>
        <dbReference type="SAM" id="MobiDB-lite"/>
    </source>
</evidence>
<dbReference type="AlphaFoldDB" id="I4KGV5"/>
<evidence type="ECO:0000313" key="3">
    <source>
        <dbReference type="Proteomes" id="UP000003213"/>
    </source>
</evidence>
<proteinExistence type="predicted"/>
<gene>
    <name evidence="2" type="ORF">PflSS101_2302</name>
</gene>
<dbReference type="PATRIC" id="fig|1038924.3.peg.2249"/>
<feature type="compositionally biased region" description="Basic residues" evidence="1">
    <location>
        <begin position="11"/>
        <end position="20"/>
    </location>
</feature>
<dbReference type="EMBL" id="AHPN01000001">
    <property type="protein sequence ID" value="EIK63945.1"/>
    <property type="molecule type" value="Genomic_DNA"/>
</dbReference>
<organism evidence="2 3">
    <name type="scientific">Pseudomonas lactis</name>
    <dbReference type="NCBI Taxonomy" id="1615674"/>
    <lineage>
        <taxon>Bacteria</taxon>
        <taxon>Pseudomonadati</taxon>
        <taxon>Pseudomonadota</taxon>
        <taxon>Gammaproteobacteria</taxon>
        <taxon>Pseudomonadales</taxon>
        <taxon>Pseudomonadaceae</taxon>
        <taxon>Pseudomonas</taxon>
    </lineage>
</organism>
<reference evidence="2 3" key="1">
    <citation type="journal article" date="2012" name="PLoS Genet.">
        <title>Comparative Genomics of Plant-Associated Pseudomonas spp.: Insights into Diversity and Inheritance of Traits Involved in Multitrophic Interactions.</title>
        <authorList>
            <person name="Loper J.E."/>
            <person name="Hassan K.A."/>
            <person name="Mavrodi D.V."/>
            <person name="Davis E.W.II."/>
            <person name="Lim C.K."/>
            <person name="Shaffer B.T."/>
            <person name="Elbourne L.D."/>
            <person name="Stockwell V.O."/>
            <person name="Hartney S.L."/>
            <person name="Breakwell K."/>
            <person name="Henkels M.D."/>
            <person name="Tetu S.G."/>
            <person name="Rangel L.I."/>
            <person name="Kidarsa T.A."/>
            <person name="Wilson N.L."/>
            <person name="van de Mortel J.E."/>
            <person name="Song C."/>
            <person name="Blumhagen R."/>
            <person name="Radune D."/>
            <person name="Hostetler J.B."/>
            <person name="Brinkac L.M."/>
            <person name="Durkin A.S."/>
            <person name="Kluepfel D.A."/>
            <person name="Wechter W.P."/>
            <person name="Anderson A.J."/>
            <person name="Kim Y.C."/>
            <person name="Pierson L.S.III."/>
            <person name="Pierson E.A."/>
            <person name="Lindow S.E."/>
            <person name="Kobayashi D.Y."/>
            <person name="Raaijmakers J.M."/>
            <person name="Weller D.M."/>
            <person name="Thomashow L.S."/>
            <person name="Allen A.E."/>
            <person name="Paulsen I.T."/>
        </authorList>
    </citation>
    <scope>NUCLEOTIDE SEQUENCE [LARGE SCALE GENOMIC DNA]</scope>
    <source>
        <strain evidence="2 3">SS101</strain>
    </source>
</reference>
<dbReference type="Proteomes" id="UP000003213">
    <property type="component" value="Chromosome"/>
</dbReference>
<dbReference type="HOGENOM" id="CLU_1494989_0_0_6"/>
<accession>I4KGV5</accession>